<dbReference type="PANTHER" id="PTHR33653:SF1">
    <property type="entry name" value="RIBONUCLEASE VAPC2"/>
    <property type="match status" value="1"/>
</dbReference>
<dbReference type="GO" id="GO:0016787">
    <property type="term" value="F:hydrolase activity"/>
    <property type="evidence" value="ECO:0007669"/>
    <property type="project" value="UniProtKB-KW"/>
</dbReference>
<dbReference type="AlphaFoldDB" id="A0A0J6V8L1"/>
<comment type="caution">
    <text evidence="10">The sequence shown here is derived from an EMBL/GenBank/DDBJ whole genome shotgun (WGS) entry which is preliminary data.</text>
</comment>
<reference evidence="10 11" key="1">
    <citation type="submission" date="2015-03" db="EMBL/GenBank/DDBJ databases">
        <title>Genome sequencing of Methylobacterium aquaticum DSM16371 type strain.</title>
        <authorList>
            <person name="Chaudhry V."/>
            <person name="Patil P.B."/>
        </authorList>
    </citation>
    <scope>NUCLEOTIDE SEQUENCE [LARGE SCALE GENOMIC DNA]</scope>
    <source>
        <strain evidence="10 11">DSM 16371</strain>
    </source>
</reference>
<dbReference type="GO" id="GO:0004540">
    <property type="term" value="F:RNA nuclease activity"/>
    <property type="evidence" value="ECO:0007669"/>
    <property type="project" value="InterPro"/>
</dbReference>
<dbReference type="EC" id="3.1.-.-" evidence="8"/>
<evidence type="ECO:0000313" key="10">
    <source>
        <dbReference type="EMBL" id="KMO35311.1"/>
    </source>
</evidence>
<name>A0A0J6V8L1_9HYPH</name>
<comment type="function">
    <text evidence="8">Toxic component of a toxin-antitoxin (TA) system. An RNase.</text>
</comment>
<keyword evidence="4 8" id="KW-0479">Metal-binding</keyword>
<dbReference type="HAMAP" id="MF_00265">
    <property type="entry name" value="VapC_Nob1"/>
    <property type="match status" value="1"/>
</dbReference>
<dbReference type="SUPFAM" id="SSF88723">
    <property type="entry name" value="PIN domain-like"/>
    <property type="match status" value="1"/>
</dbReference>
<dbReference type="PANTHER" id="PTHR33653">
    <property type="entry name" value="RIBONUCLEASE VAPC2"/>
    <property type="match status" value="1"/>
</dbReference>
<keyword evidence="6 8" id="KW-0460">Magnesium</keyword>
<gene>
    <name evidence="8" type="primary">vapC</name>
    <name evidence="10" type="ORF">VP06_12420</name>
</gene>
<evidence type="ECO:0000256" key="2">
    <source>
        <dbReference type="ARBA" id="ARBA00022649"/>
    </source>
</evidence>
<dbReference type="InterPro" id="IPR050556">
    <property type="entry name" value="Type_II_TA_system_RNase"/>
</dbReference>
<evidence type="ECO:0000256" key="6">
    <source>
        <dbReference type="ARBA" id="ARBA00022842"/>
    </source>
</evidence>
<feature type="binding site" evidence="8">
    <location>
        <position position="94"/>
    </location>
    <ligand>
        <name>Mg(2+)</name>
        <dbReference type="ChEBI" id="CHEBI:18420"/>
    </ligand>
</feature>
<evidence type="ECO:0000256" key="5">
    <source>
        <dbReference type="ARBA" id="ARBA00022801"/>
    </source>
</evidence>
<organism evidence="10 11">
    <name type="scientific">Methylobacterium aquaticum</name>
    <dbReference type="NCBI Taxonomy" id="270351"/>
    <lineage>
        <taxon>Bacteria</taxon>
        <taxon>Pseudomonadati</taxon>
        <taxon>Pseudomonadota</taxon>
        <taxon>Alphaproteobacteria</taxon>
        <taxon>Hyphomicrobiales</taxon>
        <taxon>Methylobacteriaceae</taxon>
        <taxon>Methylobacterium</taxon>
    </lineage>
</organism>
<keyword evidence="8" id="KW-0800">Toxin</keyword>
<evidence type="ECO:0000259" key="9">
    <source>
        <dbReference type="Pfam" id="PF01850"/>
    </source>
</evidence>
<dbReference type="PATRIC" id="fig|270351.6.peg.7456"/>
<dbReference type="Pfam" id="PF01850">
    <property type="entry name" value="PIN"/>
    <property type="match status" value="1"/>
</dbReference>
<dbReference type="InterPro" id="IPR022907">
    <property type="entry name" value="VapC_family"/>
</dbReference>
<evidence type="ECO:0000256" key="3">
    <source>
        <dbReference type="ARBA" id="ARBA00022722"/>
    </source>
</evidence>
<evidence type="ECO:0000256" key="7">
    <source>
        <dbReference type="ARBA" id="ARBA00038093"/>
    </source>
</evidence>
<dbReference type="GO" id="GO:0000287">
    <property type="term" value="F:magnesium ion binding"/>
    <property type="evidence" value="ECO:0007669"/>
    <property type="project" value="UniProtKB-UniRule"/>
</dbReference>
<keyword evidence="2 8" id="KW-1277">Toxin-antitoxin system</keyword>
<dbReference type="Gene3D" id="3.40.50.1010">
    <property type="entry name" value="5'-nuclease"/>
    <property type="match status" value="1"/>
</dbReference>
<keyword evidence="5 8" id="KW-0378">Hydrolase</keyword>
<dbReference type="InterPro" id="IPR002716">
    <property type="entry name" value="PIN_dom"/>
</dbReference>
<dbReference type="EMBL" id="LABX01000090">
    <property type="protein sequence ID" value="KMO35311.1"/>
    <property type="molecule type" value="Genomic_DNA"/>
</dbReference>
<dbReference type="Proteomes" id="UP000035929">
    <property type="component" value="Unassembled WGS sequence"/>
</dbReference>
<evidence type="ECO:0000256" key="8">
    <source>
        <dbReference type="HAMAP-Rule" id="MF_00265"/>
    </source>
</evidence>
<sequence length="128" mass="13515">MVDTTIVSDLVRRRNGPVVQAIGRIGHRGIATSIVSVAELRSGCARRGSARLLDQVEAVLAGIEIIPFEPPADTAQGRSRAGLEAAGQLIGPNDLLIAARALTLGVPLVTADQAEFRRVRGLAVETWL</sequence>
<evidence type="ECO:0000256" key="1">
    <source>
        <dbReference type="ARBA" id="ARBA00001946"/>
    </source>
</evidence>
<comment type="cofactor">
    <cofactor evidence="1 8">
        <name>Mg(2+)</name>
        <dbReference type="ChEBI" id="CHEBI:18420"/>
    </cofactor>
</comment>
<evidence type="ECO:0000313" key="11">
    <source>
        <dbReference type="Proteomes" id="UP000035929"/>
    </source>
</evidence>
<accession>A0A0J6V8L1</accession>
<dbReference type="GO" id="GO:0090729">
    <property type="term" value="F:toxin activity"/>
    <property type="evidence" value="ECO:0007669"/>
    <property type="project" value="UniProtKB-KW"/>
</dbReference>
<proteinExistence type="inferred from homology"/>
<protein>
    <recommendedName>
        <fullName evidence="8">Ribonuclease VapC</fullName>
        <shortName evidence="8">RNase VapC</shortName>
        <ecNumber evidence="8">3.1.-.-</ecNumber>
    </recommendedName>
    <alternativeName>
        <fullName evidence="8">Toxin VapC</fullName>
    </alternativeName>
</protein>
<feature type="binding site" evidence="8">
    <location>
        <position position="3"/>
    </location>
    <ligand>
        <name>Mg(2+)</name>
        <dbReference type="ChEBI" id="CHEBI:18420"/>
    </ligand>
</feature>
<evidence type="ECO:0000256" key="4">
    <source>
        <dbReference type="ARBA" id="ARBA00022723"/>
    </source>
</evidence>
<comment type="similarity">
    <text evidence="7 8">Belongs to the PINc/VapC protein family.</text>
</comment>
<keyword evidence="3 8" id="KW-0540">Nuclease</keyword>
<feature type="domain" description="PIN" evidence="9">
    <location>
        <begin position="1"/>
        <end position="121"/>
    </location>
</feature>
<dbReference type="InterPro" id="IPR029060">
    <property type="entry name" value="PIN-like_dom_sf"/>
</dbReference>